<evidence type="ECO:0000313" key="2">
    <source>
        <dbReference type="EMBL" id="MFC4961653.1"/>
    </source>
</evidence>
<protein>
    <submittedName>
        <fullName evidence="2">Acyl carrier protein</fullName>
    </submittedName>
</protein>
<dbReference type="EMBL" id="JBHSIZ010000053">
    <property type="protein sequence ID" value="MFC4961653.1"/>
    <property type="molecule type" value="Genomic_DNA"/>
</dbReference>
<gene>
    <name evidence="2" type="ORF">ACFPFX_35765</name>
</gene>
<proteinExistence type="predicted"/>
<evidence type="ECO:0000259" key="1">
    <source>
        <dbReference type="PROSITE" id="PS50075"/>
    </source>
</evidence>
<evidence type="ECO:0000313" key="3">
    <source>
        <dbReference type="Proteomes" id="UP001595834"/>
    </source>
</evidence>
<comment type="caution">
    <text evidence="2">The sequence shown here is derived from an EMBL/GenBank/DDBJ whole genome shotgun (WGS) entry which is preliminary data.</text>
</comment>
<dbReference type="PROSITE" id="PS50075">
    <property type="entry name" value="CARRIER"/>
    <property type="match status" value="1"/>
</dbReference>
<dbReference type="InterPro" id="IPR036736">
    <property type="entry name" value="ACP-like_sf"/>
</dbReference>
<name>A0ABV9UYE7_9ACTN</name>
<dbReference type="Gene3D" id="1.10.1200.10">
    <property type="entry name" value="ACP-like"/>
    <property type="match status" value="1"/>
</dbReference>
<reference evidence="3" key="1">
    <citation type="journal article" date="2019" name="Int. J. Syst. Evol. Microbiol.">
        <title>The Global Catalogue of Microorganisms (GCM) 10K type strain sequencing project: providing services to taxonomists for standard genome sequencing and annotation.</title>
        <authorList>
            <consortium name="The Broad Institute Genomics Platform"/>
            <consortium name="The Broad Institute Genome Sequencing Center for Infectious Disease"/>
            <person name="Wu L."/>
            <person name="Ma J."/>
        </authorList>
    </citation>
    <scope>NUCLEOTIDE SEQUENCE [LARGE SCALE GENOMIC DNA]</scope>
    <source>
        <strain evidence="3">CCM 7224</strain>
    </source>
</reference>
<accession>A0ABV9UYE7</accession>
<organism evidence="2 3">
    <name type="scientific">Streptomyces mauvecolor</name>
    <dbReference type="NCBI Taxonomy" id="58345"/>
    <lineage>
        <taxon>Bacteria</taxon>
        <taxon>Bacillati</taxon>
        <taxon>Actinomycetota</taxon>
        <taxon>Actinomycetes</taxon>
        <taxon>Kitasatosporales</taxon>
        <taxon>Streptomycetaceae</taxon>
        <taxon>Streptomyces</taxon>
    </lineage>
</organism>
<dbReference type="InterPro" id="IPR009081">
    <property type="entry name" value="PP-bd_ACP"/>
</dbReference>
<dbReference type="Pfam" id="PF00550">
    <property type="entry name" value="PP-binding"/>
    <property type="match status" value="1"/>
</dbReference>
<dbReference type="Proteomes" id="UP001595834">
    <property type="component" value="Unassembled WGS sequence"/>
</dbReference>
<feature type="domain" description="Carrier" evidence="1">
    <location>
        <begin position="2"/>
        <end position="79"/>
    </location>
</feature>
<dbReference type="RefSeq" id="WP_344379355.1">
    <property type="nucleotide sequence ID" value="NZ_BAAASQ010000027.1"/>
</dbReference>
<sequence length="85" mass="9568">MKTEQSLIRYIADNWLDGDAEGLDENTPIAELNVIDSAGIFDLVHHLQDEYRVTVPLPDVAPRNFRTISAIADLVHRLQEKGAVR</sequence>
<keyword evidence="3" id="KW-1185">Reference proteome</keyword>
<dbReference type="SUPFAM" id="SSF47336">
    <property type="entry name" value="ACP-like"/>
    <property type="match status" value="1"/>
</dbReference>